<keyword evidence="2" id="KW-1185">Reference proteome</keyword>
<reference evidence="2" key="1">
    <citation type="journal article" date="2019" name="Int. J. Syst. Evol. Microbiol.">
        <title>The Global Catalogue of Microorganisms (GCM) 10K type strain sequencing project: providing services to taxonomists for standard genome sequencing and annotation.</title>
        <authorList>
            <consortium name="The Broad Institute Genomics Platform"/>
            <consortium name="The Broad Institute Genome Sequencing Center for Infectious Disease"/>
            <person name="Wu L."/>
            <person name="Ma J."/>
        </authorList>
    </citation>
    <scope>NUCLEOTIDE SEQUENCE [LARGE SCALE GENOMIC DNA]</scope>
    <source>
        <strain evidence="2">JCM 17551</strain>
    </source>
</reference>
<protein>
    <submittedName>
        <fullName evidence="1">Uncharacterized protein</fullName>
    </submittedName>
</protein>
<comment type="caution">
    <text evidence="1">The sequence shown here is derived from an EMBL/GenBank/DDBJ whole genome shotgun (WGS) entry which is preliminary data.</text>
</comment>
<gene>
    <name evidence="1" type="ORF">GCM10022277_17380</name>
</gene>
<dbReference type="RefSeq" id="WP_344797551.1">
    <property type="nucleotide sequence ID" value="NZ_BAABBN010000004.1"/>
</dbReference>
<dbReference type="Proteomes" id="UP001501565">
    <property type="component" value="Unassembled WGS sequence"/>
</dbReference>
<sequence>MKNNNNKLKKIVSVVTLALMGSGCNLIYKTTGDTMAGYSAAHAVPYVLSIDDTQMGCATGEAMTPFLMSFSRVTNPADNVGVLMYSSAATCAEQKAWDHELTYLRAVRAGDASEAEDAREQEKRSYAIAAQRQYKAYKHMEAYFDVKIGEECGDLDDREDQLVWLMGMISGLQALNSQLSSLSDQGIPTDVASKVGRAAECLDDAKWWGVPSSIRALVWTMVPGVMPKGQDAWVRLSQSSKQGANNGVRLAHVFEALAALNAGNTELVKDVIRAHVASIKSMPVRKDAAMLDRIATLTLRSISDRMWTEQTGHRTPMGRFGKFPDDQVKVETIDIDDLL</sequence>
<organism evidence="1 2">
    <name type="scientific">Litoribacillus peritrichatus</name>
    <dbReference type="NCBI Taxonomy" id="718191"/>
    <lineage>
        <taxon>Bacteria</taxon>
        <taxon>Pseudomonadati</taxon>
        <taxon>Pseudomonadota</taxon>
        <taxon>Gammaproteobacteria</taxon>
        <taxon>Oceanospirillales</taxon>
        <taxon>Oceanospirillaceae</taxon>
        <taxon>Litoribacillus</taxon>
    </lineage>
</organism>
<proteinExistence type="predicted"/>
<dbReference type="EMBL" id="BAABBN010000004">
    <property type="protein sequence ID" value="GAA3921958.1"/>
    <property type="molecule type" value="Genomic_DNA"/>
</dbReference>
<accession>A0ABP7MFM8</accession>
<name>A0ABP7MFM8_9GAMM</name>
<evidence type="ECO:0000313" key="2">
    <source>
        <dbReference type="Proteomes" id="UP001501565"/>
    </source>
</evidence>
<evidence type="ECO:0000313" key="1">
    <source>
        <dbReference type="EMBL" id="GAA3921958.1"/>
    </source>
</evidence>
<dbReference type="PROSITE" id="PS51257">
    <property type="entry name" value="PROKAR_LIPOPROTEIN"/>
    <property type="match status" value="1"/>
</dbReference>